<evidence type="ECO:0000256" key="1">
    <source>
        <dbReference type="SAM" id="Phobius"/>
    </source>
</evidence>
<proteinExistence type="predicted"/>
<accession>A0ABM9DZ62</accession>
<evidence type="ECO:0008006" key="4">
    <source>
        <dbReference type="Google" id="ProtNLM"/>
    </source>
</evidence>
<keyword evidence="1" id="KW-0472">Membrane</keyword>
<protein>
    <recommendedName>
        <fullName evidence="4">Secreted protein</fullName>
    </recommendedName>
</protein>
<evidence type="ECO:0000313" key="2">
    <source>
        <dbReference type="EMBL" id="CAH2402079.1"/>
    </source>
</evidence>
<gene>
    <name evidence="2" type="ORF">MES4922_30453</name>
</gene>
<evidence type="ECO:0000313" key="3">
    <source>
        <dbReference type="Proteomes" id="UP001152604"/>
    </source>
</evidence>
<reference evidence="2" key="1">
    <citation type="submission" date="2022-03" db="EMBL/GenBank/DDBJ databases">
        <authorList>
            <person name="Brunel B."/>
        </authorList>
    </citation>
    <scope>NUCLEOTIDE SEQUENCE</scope>
    <source>
        <strain evidence="2">STM4922sample</strain>
    </source>
</reference>
<keyword evidence="1" id="KW-1133">Transmembrane helix</keyword>
<feature type="transmembrane region" description="Helical" evidence="1">
    <location>
        <begin position="12"/>
        <end position="31"/>
    </location>
</feature>
<sequence length="80" mass="8672">MGSRRGGNRIVTVIAYKAFLYLILLLVLRVVEEVVVGLIHRRTATVALAESERSQALHDSTLSSALRLAPGQSNAAMKIV</sequence>
<comment type="caution">
    <text evidence="2">The sequence shown here is derived from an EMBL/GenBank/DDBJ whole genome shotgun (WGS) entry which is preliminary data.</text>
</comment>
<dbReference type="EMBL" id="CAKXZS010000023">
    <property type="protein sequence ID" value="CAH2402079.1"/>
    <property type="molecule type" value="Genomic_DNA"/>
</dbReference>
<name>A0ABM9DZ62_9HYPH</name>
<keyword evidence="1" id="KW-0812">Transmembrane</keyword>
<dbReference type="Proteomes" id="UP001152604">
    <property type="component" value="Unassembled WGS sequence"/>
</dbReference>
<organism evidence="2 3">
    <name type="scientific">Mesorhizobium ventifaucium</name>
    <dbReference type="NCBI Taxonomy" id="666020"/>
    <lineage>
        <taxon>Bacteria</taxon>
        <taxon>Pseudomonadati</taxon>
        <taxon>Pseudomonadota</taxon>
        <taxon>Alphaproteobacteria</taxon>
        <taxon>Hyphomicrobiales</taxon>
        <taxon>Phyllobacteriaceae</taxon>
        <taxon>Mesorhizobium</taxon>
    </lineage>
</organism>
<keyword evidence="3" id="KW-1185">Reference proteome</keyword>